<feature type="domain" description="Nudix hydrolase" evidence="3">
    <location>
        <begin position="1"/>
        <end position="136"/>
    </location>
</feature>
<dbReference type="RefSeq" id="WP_213486976.1">
    <property type="nucleotide sequence ID" value="NZ_CAJRAY010000105.1"/>
</dbReference>
<dbReference type="InterPro" id="IPR020476">
    <property type="entry name" value="Nudix_hydrolase"/>
</dbReference>
<evidence type="ECO:0000256" key="2">
    <source>
        <dbReference type="RuleBase" id="RU003476"/>
    </source>
</evidence>
<keyword evidence="1 2" id="KW-0378">Hydrolase</keyword>
<dbReference type="InterPro" id="IPR020084">
    <property type="entry name" value="NUDIX_hydrolase_CS"/>
</dbReference>
<sequence length="145" mass="16419">MNEISAGGVVYRRVDGRIEIQLIRDRFGKITLPKGKMEPGETVEQTALREIEEETGIRGRIEAPIDRISYRYVNQENETVDKEVHYYLVEAVGGRLKAQEEEIGGVSWHSPEEAWRLQRDMGYDNNDRVLSGAFRLLGLGVDGVG</sequence>
<dbReference type="PRINTS" id="PR00502">
    <property type="entry name" value="NUDIXFAMILY"/>
</dbReference>
<dbReference type="Proteomes" id="UP000681526">
    <property type="component" value="Unassembled WGS sequence"/>
</dbReference>
<organism evidence="4 5">
    <name type="scientific">Thermobacillus xylanilyticus</name>
    <dbReference type="NCBI Taxonomy" id="76633"/>
    <lineage>
        <taxon>Bacteria</taxon>
        <taxon>Bacillati</taxon>
        <taxon>Bacillota</taxon>
        <taxon>Bacilli</taxon>
        <taxon>Bacillales</taxon>
        <taxon>Paenibacillaceae</taxon>
        <taxon>Thermobacillus</taxon>
    </lineage>
</organism>
<dbReference type="Gene3D" id="3.90.79.10">
    <property type="entry name" value="Nucleoside Triphosphate Pyrophosphohydrolase"/>
    <property type="match status" value="1"/>
</dbReference>
<comment type="similarity">
    <text evidence="2">Belongs to the Nudix hydrolase family.</text>
</comment>
<name>A0ABM8V9H1_THEXY</name>
<evidence type="ECO:0000313" key="4">
    <source>
        <dbReference type="EMBL" id="CAG5093320.1"/>
    </source>
</evidence>
<dbReference type="GO" id="GO:0016787">
    <property type="term" value="F:hydrolase activity"/>
    <property type="evidence" value="ECO:0007669"/>
    <property type="project" value="UniProtKB-KW"/>
</dbReference>
<keyword evidence="5" id="KW-1185">Reference proteome</keyword>
<dbReference type="InterPro" id="IPR051325">
    <property type="entry name" value="Nudix_hydrolase_domain"/>
</dbReference>
<dbReference type="PANTHER" id="PTHR21340">
    <property type="entry name" value="DIADENOSINE 5,5-P1,P4-TETRAPHOSPHATE PYROPHOSPHOHYDROLASE MUTT"/>
    <property type="match status" value="1"/>
</dbReference>
<gene>
    <name evidence="4" type="primary">txxe 3570</name>
    <name evidence="4" type="ORF">TXXE_19540</name>
</gene>
<dbReference type="PROSITE" id="PS51462">
    <property type="entry name" value="NUDIX"/>
    <property type="match status" value="1"/>
</dbReference>
<dbReference type="EMBL" id="CAJRAY010000105">
    <property type="protein sequence ID" value="CAG5093320.1"/>
    <property type="molecule type" value="Genomic_DNA"/>
</dbReference>
<evidence type="ECO:0000259" key="3">
    <source>
        <dbReference type="PROSITE" id="PS51462"/>
    </source>
</evidence>
<protein>
    <submittedName>
        <fullName evidence="4">NUDIX hydrolase</fullName>
    </submittedName>
</protein>
<dbReference type="InterPro" id="IPR000086">
    <property type="entry name" value="NUDIX_hydrolase_dom"/>
</dbReference>
<comment type="caution">
    <text evidence="4">The sequence shown here is derived from an EMBL/GenBank/DDBJ whole genome shotgun (WGS) entry which is preliminary data.</text>
</comment>
<reference evidence="4 5" key="1">
    <citation type="submission" date="2021-04" db="EMBL/GenBank/DDBJ databases">
        <authorList>
            <person name="Rakotoarivonina H."/>
        </authorList>
    </citation>
    <scope>NUCLEOTIDE SEQUENCE [LARGE SCALE GENOMIC DNA]</scope>
    <source>
        <strain evidence="4 5">XE</strain>
    </source>
</reference>
<evidence type="ECO:0000256" key="1">
    <source>
        <dbReference type="ARBA" id="ARBA00022801"/>
    </source>
</evidence>
<proteinExistence type="inferred from homology"/>
<dbReference type="PANTHER" id="PTHR21340:SF0">
    <property type="entry name" value="BIS(5'-NUCLEOSYL)-TETRAPHOSPHATASE [ASYMMETRICAL]"/>
    <property type="match status" value="1"/>
</dbReference>
<dbReference type="SUPFAM" id="SSF55811">
    <property type="entry name" value="Nudix"/>
    <property type="match status" value="1"/>
</dbReference>
<evidence type="ECO:0000313" key="5">
    <source>
        <dbReference type="Proteomes" id="UP000681526"/>
    </source>
</evidence>
<dbReference type="InterPro" id="IPR015797">
    <property type="entry name" value="NUDIX_hydrolase-like_dom_sf"/>
</dbReference>
<accession>A0ABM8V9H1</accession>
<dbReference type="PROSITE" id="PS00893">
    <property type="entry name" value="NUDIX_BOX"/>
    <property type="match status" value="1"/>
</dbReference>
<dbReference type="CDD" id="cd03673">
    <property type="entry name" value="NUDIX_Ap6A_hydrolase"/>
    <property type="match status" value="1"/>
</dbReference>
<dbReference type="Pfam" id="PF00293">
    <property type="entry name" value="NUDIX"/>
    <property type="match status" value="1"/>
</dbReference>